<evidence type="ECO:0000313" key="1">
    <source>
        <dbReference type="EMBL" id="KPH77366.1"/>
    </source>
</evidence>
<sequence length="60" mass="6303">MVPRKHNVGLSGQVAAMKPEAIAQPVEHPPNHQRGAGVLAADQAHPLAALRGRQRVGHCA</sequence>
<comment type="caution">
    <text evidence="1">The sequence shown here is derived from an EMBL/GenBank/DDBJ whole genome shotgun (WGS) entry which is preliminary data.</text>
</comment>
<dbReference type="Proteomes" id="UP000037822">
    <property type="component" value="Unassembled WGS sequence"/>
</dbReference>
<dbReference type="EMBL" id="LGSZ01000060">
    <property type="protein sequence ID" value="KPH77366.1"/>
    <property type="molecule type" value="Genomic_DNA"/>
</dbReference>
<accession>A0A0N1N0L4</accession>
<name>A0A0N1N0L4_9HYPH</name>
<reference evidence="1 2" key="1">
    <citation type="submission" date="2015-07" db="EMBL/GenBank/DDBJ databases">
        <title>Whole genome sequencing of Bosea vaviloviae isolated from cave pool.</title>
        <authorList>
            <person name="Tan N.E.H."/>
            <person name="Lee Y.P."/>
            <person name="Gan H.M."/>
            <person name="Barton H."/>
            <person name="Savka M.A."/>
        </authorList>
    </citation>
    <scope>NUCLEOTIDE SEQUENCE [LARGE SCALE GENOMIC DNA]</scope>
    <source>
        <strain evidence="1 2">SD260</strain>
    </source>
</reference>
<proteinExistence type="predicted"/>
<gene>
    <name evidence="1" type="ORF">AE618_22720</name>
</gene>
<dbReference type="AlphaFoldDB" id="A0A0N1N0L4"/>
<keyword evidence="2" id="KW-1185">Reference proteome</keyword>
<protein>
    <submittedName>
        <fullName evidence="1">Uncharacterized protein</fullName>
    </submittedName>
</protein>
<organism evidence="1 2">
    <name type="scientific">Bosea vaviloviae</name>
    <dbReference type="NCBI Taxonomy" id="1526658"/>
    <lineage>
        <taxon>Bacteria</taxon>
        <taxon>Pseudomonadati</taxon>
        <taxon>Pseudomonadota</taxon>
        <taxon>Alphaproteobacteria</taxon>
        <taxon>Hyphomicrobiales</taxon>
        <taxon>Boseaceae</taxon>
        <taxon>Bosea</taxon>
    </lineage>
</organism>
<evidence type="ECO:0000313" key="2">
    <source>
        <dbReference type="Proteomes" id="UP000037822"/>
    </source>
</evidence>